<evidence type="ECO:0000313" key="2">
    <source>
        <dbReference type="EMBL" id="OSC96136.1"/>
    </source>
</evidence>
<name>A0A1Y2I4S8_TRAC3</name>
<feature type="compositionally biased region" description="Polar residues" evidence="1">
    <location>
        <begin position="208"/>
        <end position="217"/>
    </location>
</feature>
<organism evidence="2 3">
    <name type="scientific">Trametes coccinea (strain BRFM310)</name>
    <name type="common">Pycnoporus coccineus</name>
    <dbReference type="NCBI Taxonomy" id="1353009"/>
    <lineage>
        <taxon>Eukaryota</taxon>
        <taxon>Fungi</taxon>
        <taxon>Dikarya</taxon>
        <taxon>Basidiomycota</taxon>
        <taxon>Agaricomycotina</taxon>
        <taxon>Agaricomycetes</taxon>
        <taxon>Polyporales</taxon>
        <taxon>Polyporaceae</taxon>
        <taxon>Trametes</taxon>
    </lineage>
</organism>
<feature type="region of interest" description="Disordered" evidence="1">
    <location>
        <begin position="253"/>
        <end position="314"/>
    </location>
</feature>
<accession>A0A1Y2I4S8</accession>
<dbReference type="AlphaFoldDB" id="A0A1Y2I4S8"/>
<reference evidence="2 3" key="1">
    <citation type="journal article" date="2015" name="Biotechnol. Biofuels">
        <title>Enhanced degradation of softwood versus hardwood by the white-rot fungus Pycnoporus coccineus.</title>
        <authorList>
            <person name="Couturier M."/>
            <person name="Navarro D."/>
            <person name="Chevret D."/>
            <person name="Henrissat B."/>
            <person name="Piumi F."/>
            <person name="Ruiz-Duenas F.J."/>
            <person name="Martinez A.T."/>
            <person name="Grigoriev I.V."/>
            <person name="Riley R."/>
            <person name="Lipzen A."/>
            <person name="Berrin J.G."/>
            <person name="Master E.R."/>
            <person name="Rosso M.N."/>
        </authorList>
    </citation>
    <scope>NUCLEOTIDE SEQUENCE [LARGE SCALE GENOMIC DNA]</scope>
    <source>
        <strain evidence="2 3">BRFM310</strain>
    </source>
</reference>
<feature type="region of interest" description="Disordered" evidence="1">
    <location>
        <begin position="162"/>
        <end position="237"/>
    </location>
</feature>
<proteinExistence type="predicted"/>
<dbReference type="EMBL" id="KZ084283">
    <property type="protein sequence ID" value="OSC96136.1"/>
    <property type="molecule type" value="Genomic_DNA"/>
</dbReference>
<feature type="non-terminal residue" evidence="2">
    <location>
        <position position="314"/>
    </location>
</feature>
<feature type="compositionally biased region" description="Low complexity" evidence="1">
    <location>
        <begin position="171"/>
        <end position="207"/>
    </location>
</feature>
<evidence type="ECO:0000256" key="1">
    <source>
        <dbReference type="SAM" id="MobiDB-lite"/>
    </source>
</evidence>
<keyword evidence="3" id="KW-1185">Reference proteome</keyword>
<protein>
    <submittedName>
        <fullName evidence="2">Uncharacterized protein</fullName>
    </submittedName>
</protein>
<dbReference type="Proteomes" id="UP000193067">
    <property type="component" value="Unassembled WGS sequence"/>
</dbReference>
<gene>
    <name evidence="2" type="ORF">PYCCODRAFT_1429274</name>
</gene>
<evidence type="ECO:0000313" key="3">
    <source>
        <dbReference type="Proteomes" id="UP000193067"/>
    </source>
</evidence>
<sequence>MHAVAVPWDTIRNAVAVAIQHFGLWSHDLLKQTGYWLHGRALEVMDMSAWAASVAKQLLRQVLRKLLLSLLPELAEGARPGLAVYSRDFVAPRRYFVIPRCLAYPDACLSAGMVVSMPKRYALVCELVHHVLQVTPDAVTRVDVRGPGVPSGTFRQYIILRDSSPVDSPGPQVSSTRPSSSSHCLSPEPLAMSSSNDNANNSNNQTNDQFLSVQRSRTSNKEGGYRPYTSGPNNGDTTFAQLQRIIARNRAVAAAKRRVAPPPDPDGDHNMQGKDVPTVPAYLKHARPLPNDDPSQEPGASAQAPFLSMPPGVF</sequence>